<reference evidence="1 4" key="2">
    <citation type="journal article" date="2018" name="PLoS ONE">
        <title>The draft genome of Kipferlia bialata reveals reductive genome evolution in fornicate parasites.</title>
        <authorList>
            <person name="Tanifuji G."/>
            <person name="Takabayashi S."/>
            <person name="Kume K."/>
            <person name="Takagi M."/>
            <person name="Nakayama T."/>
            <person name="Kamikawa R."/>
            <person name="Inagaki Y."/>
            <person name="Hashimoto T."/>
        </authorList>
    </citation>
    <scope>NUCLEOTIDE SEQUENCE [LARGE SCALE GENOMIC DNA]</scope>
    <source>
        <strain evidence="1">NY0173</strain>
    </source>
</reference>
<gene>
    <name evidence="1" type="ORF">KIPB_002196</name>
    <name evidence="2" type="ORF">KIPB_002439</name>
    <name evidence="3" type="ORF">KIPB_002777</name>
</gene>
<dbReference type="EMBL" id="BDIP01000488">
    <property type="protein sequence ID" value="GIQ81765.1"/>
    <property type="molecule type" value="Genomic_DNA"/>
</dbReference>
<protein>
    <submittedName>
        <fullName evidence="1">Uncharacterized protein</fullName>
    </submittedName>
</protein>
<comment type="caution">
    <text evidence="1">The sequence shown here is derived from an EMBL/GenBank/DDBJ whole genome shotgun (WGS) entry which is preliminary data.</text>
</comment>
<evidence type="ECO:0000313" key="2">
    <source>
        <dbReference type="EMBL" id="GIQ81477.1"/>
    </source>
</evidence>
<evidence type="ECO:0000313" key="1">
    <source>
        <dbReference type="EMBL" id="GIQ81264.1"/>
    </source>
</evidence>
<keyword evidence="4" id="KW-1185">Reference proteome</keyword>
<name>A0A9K3CQ82_9EUKA</name>
<dbReference type="Proteomes" id="UP000265618">
    <property type="component" value="Unassembled WGS sequence"/>
</dbReference>
<proteinExistence type="predicted"/>
<reference evidence="1" key="1">
    <citation type="submission" date="2016-10" db="EMBL/GenBank/DDBJ databases">
        <authorList>
            <person name="Tanifuji G."/>
            <person name="Kume K."/>
            <person name="Nakayama T."/>
            <person name="Takabayashi S."/>
            <person name="Hashimoto T."/>
        </authorList>
    </citation>
    <scope>NUCLEOTIDE SEQUENCE</scope>
    <source>
        <strain evidence="1">NY0173</strain>
    </source>
</reference>
<sequence>MEAELDVLAYFATLGLSSLDSHSRALGFVLFRNLACVDILLGVTAAQTAVDVLGMDGEGEREREGDLPEDLDLEEYLCAVHMCVSMAARYAEWDTDQVAEEAVHAVRDVCEAALASVTAVLSSCQALGPLRTRLALTLVCPNLHLLPMEVGDFAVEALLQLPQPHVGSAARCMLDPVNGVTDTQGLPSRALDALRMCGDLTTGCGATPVDTPAALFARIARFIGSSESERLEPSELQAVSAVLSAGRVGEGPSETALYAAGVSDLRNYLFVSLADPLLHQEAGDTLVQALSLCGQASTDLDLAPLLVSALCLLFSDSYAACRDGVAALVTRLVRLPGIGAMFAEALRTAPAEVTGAAELAPVYDALADSMA</sequence>
<accession>A0A9K3CQ82</accession>
<dbReference type="EMBL" id="BDIP01000348">
    <property type="protein sequence ID" value="GIQ81264.1"/>
    <property type="molecule type" value="Genomic_DNA"/>
</dbReference>
<evidence type="ECO:0000313" key="4">
    <source>
        <dbReference type="Proteomes" id="UP000265618"/>
    </source>
</evidence>
<dbReference type="EMBL" id="BDIP01000404">
    <property type="protein sequence ID" value="GIQ81477.1"/>
    <property type="molecule type" value="Genomic_DNA"/>
</dbReference>
<dbReference type="AlphaFoldDB" id="A0A9K3CQ82"/>
<evidence type="ECO:0000313" key="3">
    <source>
        <dbReference type="EMBL" id="GIQ81765.1"/>
    </source>
</evidence>
<organism evidence="1 4">
    <name type="scientific">Kipferlia bialata</name>
    <dbReference type="NCBI Taxonomy" id="797122"/>
    <lineage>
        <taxon>Eukaryota</taxon>
        <taxon>Metamonada</taxon>
        <taxon>Carpediemonas-like organisms</taxon>
        <taxon>Kipferlia</taxon>
    </lineage>
</organism>